<dbReference type="InterPro" id="IPR041667">
    <property type="entry name" value="Cupin_8"/>
</dbReference>
<dbReference type="RefSeq" id="XP_016230757.1">
    <property type="nucleotide sequence ID" value="XM_016385813.1"/>
</dbReference>
<evidence type="ECO:0000256" key="1">
    <source>
        <dbReference type="SAM" id="MobiDB-lite"/>
    </source>
</evidence>
<dbReference type="PANTHER" id="PTHR12461:SF105">
    <property type="entry name" value="HYPOXIA-INDUCIBLE FACTOR 1-ALPHA INHIBITOR"/>
    <property type="match status" value="1"/>
</dbReference>
<dbReference type="EMBL" id="KN847500">
    <property type="protein sequence ID" value="KIW10541.1"/>
    <property type="molecule type" value="Genomic_DNA"/>
</dbReference>
<sequence>MQCLAPQRPSFKALADILYRHRRHQFSTSQPRLQLKQVPFLSSWNQDVFEREAYLPATPARLPRSAEHIPPACSKWFIHDNDVDFVLTSSTTSPSTNNSTDVKTIHFPTSSELRTSFWSDYESAIVPLEITSKGNRHEGEEETFERIEAPLKVLLTYLSNPDSSISGSSTQLPPPSQENKHSIYLAQCDLTSLPSSVVDDIPTPTPLRIVSSSSSSSSSSKSRCNPDSISSGSSSTSSAFYSGEAGGNRPKKRRGMIKGDIYASSLWLGRPPTYTPLHRDPNPNLFIQLAGRKAVRLLPPEVGGAIFDDVQDRIRIASRTARHTPSSATIRGDEMMVGPEKVALHDAIWLDDDDDDYDNHVDSDTDDDKPKTKNRYSDVLRTYGLETHLQLGDALFIPKGWWHSVKGVGHGVTASVNWWFR</sequence>
<feature type="region of interest" description="Disordered" evidence="1">
    <location>
        <begin position="209"/>
        <end position="255"/>
    </location>
</feature>
<dbReference type="Gene3D" id="2.60.120.650">
    <property type="entry name" value="Cupin"/>
    <property type="match status" value="1"/>
</dbReference>
<evidence type="ECO:0000259" key="2">
    <source>
        <dbReference type="PROSITE" id="PS51184"/>
    </source>
</evidence>
<dbReference type="PROSITE" id="PS51184">
    <property type="entry name" value="JMJC"/>
    <property type="match status" value="1"/>
</dbReference>
<dbReference type="PANTHER" id="PTHR12461">
    <property type="entry name" value="HYPOXIA-INDUCIBLE FACTOR 1 ALPHA INHIBITOR-RELATED"/>
    <property type="match status" value="1"/>
</dbReference>
<dbReference type="AlphaFoldDB" id="A0A0D1Y6Q5"/>
<dbReference type="InterPro" id="IPR003347">
    <property type="entry name" value="JmjC_dom"/>
</dbReference>
<organism evidence="3 4">
    <name type="scientific">Exophiala spinifera</name>
    <dbReference type="NCBI Taxonomy" id="91928"/>
    <lineage>
        <taxon>Eukaryota</taxon>
        <taxon>Fungi</taxon>
        <taxon>Dikarya</taxon>
        <taxon>Ascomycota</taxon>
        <taxon>Pezizomycotina</taxon>
        <taxon>Eurotiomycetes</taxon>
        <taxon>Chaetothyriomycetidae</taxon>
        <taxon>Chaetothyriales</taxon>
        <taxon>Herpotrichiellaceae</taxon>
        <taxon>Exophiala</taxon>
    </lineage>
</organism>
<keyword evidence="4" id="KW-1185">Reference proteome</keyword>
<dbReference type="GeneID" id="27338588"/>
<dbReference type="SUPFAM" id="SSF51197">
    <property type="entry name" value="Clavaminate synthase-like"/>
    <property type="match status" value="1"/>
</dbReference>
<accession>A0A0D1Y6Q5</accession>
<dbReference type="HOGENOM" id="CLU_054409_0_0_1"/>
<proteinExistence type="predicted"/>
<feature type="domain" description="JmjC" evidence="2">
    <location>
        <begin position="238"/>
        <end position="421"/>
    </location>
</feature>
<protein>
    <recommendedName>
        <fullName evidence="2">JmjC domain-containing protein</fullName>
    </recommendedName>
</protein>
<feature type="compositionally biased region" description="Low complexity" evidence="1">
    <location>
        <begin position="211"/>
        <end position="242"/>
    </location>
</feature>
<dbReference type="Pfam" id="PF13621">
    <property type="entry name" value="Cupin_8"/>
    <property type="match status" value="1"/>
</dbReference>
<evidence type="ECO:0000313" key="3">
    <source>
        <dbReference type="EMBL" id="KIW10541.1"/>
    </source>
</evidence>
<dbReference type="VEuPathDB" id="FungiDB:PV08_11505"/>
<dbReference type="Proteomes" id="UP000053328">
    <property type="component" value="Unassembled WGS sequence"/>
</dbReference>
<gene>
    <name evidence="3" type="ORF">PV08_11505</name>
</gene>
<name>A0A0D1Y6Q5_9EURO</name>
<reference evidence="3 4" key="1">
    <citation type="submission" date="2015-01" db="EMBL/GenBank/DDBJ databases">
        <title>The Genome Sequence of Exophiala spinifera CBS89968.</title>
        <authorList>
            <consortium name="The Broad Institute Genomics Platform"/>
            <person name="Cuomo C."/>
            <person name="de Hoog S."/>
            <person name="Gorbushina A."/>
            <person name="Stielow B."/>
            <person name="Teixiera M."/>
            <person name="Abouelleil A."/>
            <person name="Chapman S.B."/>
            <person name="Priest M."/>
            <person name="Young S.K."/>
            <person name="Wortman J."/>
            <person name="Nusbaum C."/>
            <person name="Birren B."/>
        </authorList>
    </citation>
    <scope>NUCLEOTIDE SEQUENCE [LARGE SCALE GENOMIC DNA]</scope>
    <source>
        <strain evidence="3 4">CBS 89968</strain>
    </source>
</reference>
<dbReference type="OrthoDB" id="263283at2759"/>
<dbReference type="STRING" id="91928.A0A0D1Y6Q5"/>
<evidence type="ECO:0000313" key="4">
    <source>
        <dbReference type="Proteomes" id="UP000053328"/>
    </source>
</evidence>